<dbReference type="InterPro" id="IPR011008">
    <property type="entry name" value="Dimeric_a/b-barrel"/>
</dbReference>
<keyword evidence="1" id="KW-0472">Membrane</keyword>
<evidence type="ECO:0000256" key="1">
    <source>
        <dbReference type="SAM" id="Phobius"/>
    </source>
</evidence>
<evidence type="ECO:0000313" key="2">
    <source>
        <dbReference type="EMBL" id="KKL25157.1"/>
    </source>
</evidence>
<dbReference type="EMBL" id="LAZR01036319">
    <property type="protein sequence ID" value="KKL25157.1"/>
    <property type="molecule type" value="Genomic_DNA"/>
</dbReference>
<organism evidence="2">
    <name type="scientific">marine sediment metagenome</name>
    <dbReference type="NCBI Taxonomy" id="412755"/>
    <lineage>
        <taxon>unclassified sequences</taxon>
        <taxon>metagenomes</taxon>
        <taxon>ecological metagenomes</taxon>
    </lineage>
</organism>
<proteinExistence type="predicted"/>
<gene>
    <name evidence="2" type="ORF">LCGC14_2408120</name>
</gene>
<name>A0A0F9CFB4_9ZZZZ</name>
<keyword evidence="1" id="KW-1133">Transmembrane helix</keyword>
<reference evidence="2" key="1">
    <citation type="journal article" date="2015" name="Nature">
        <title>Complex archaea that bridge the gap between prokaryotes and eukaryotes.</title>
        <authorList>
            <person name="Spang A."/>
            <person name="Saw J.H."/>
            <person name="Jorgensen S.L."/>
            <person name="Zaremba-Niedzwiedzka K."/>
            <person name="Martijn J."/>
            <person name="Lind A.E."/>
            <person name="van Eijk R."/>
            <person name="Schleper C."/>
            <person name="Guy L."/>
            <person name="Ettema T.J."/>
        </authorList>
    </citation>
    <scope>NUCLEOTIDE SEQUENCE</scope>
</reference>
<accession>A0A0F9CFB4</accession>
<dbReference type="Gene3D" id="3.30.70.100">
    <property type="match status" value="1"/>
</dbReference>
<dbReference type="SUPFAM" id="SSF54909">
    <property type="entry name" value="Dimeric alpha+beta barrel"/>
    <property type="match status" value="1"/>
</dbReference>
<evidence type="ECO:0008006" key="3">
    <source>
        <dbReference type="Google" id="ProtNLM"/>
    </source>
</evidence>
<keyword evidence="1" id="KW-0812">Transmembrane</keyword>
<protein>
    <recommendedName>
        <fullName evidence="3">ABM domain-containing protein</fullName>
    </recommendedName>
</protein>
<comment type="caution">
    <text evidence="2">The sequence shown here is derived from an EMBL/GenBank/DDBJ whole genome shotgun (WGS) entry which is preliminary data.</text>
</comment>
<sequence length="145" mass="16059">MEYIQTVLVQIQATMTDEASRPQGLLAALDEHRSFLEQHPGFQDMRVTRSINAEGNVLLVIETHWSDDHSLVEYETREPNVMSIINQHQDLIVADSLQVLDMEALRTAAGRPADAAAEATERLALPLLIPLGILAFALLVIYGLS</sequence>
<feature type="non-terminal residue" evidence="2">
    <location>
        <position position="145"/>
    </location>
</feature>
<dbReference type="AlphaFoldDB" id="A0A0F9CFB4"/>
<feature type="transmembrane region" description="Helical" evidence="1">
    <location>
        <begin position="123"/>
        <end position="144"/>
    </location>
</feature>